<keyword evidence="2" id="KW-1185">Reference proteome</keyword>
<protein>
    <submittedName>
        <fullName evidence="1">Uncharacterized protein</fullName>
    </submittedName>
</protein>
<dbReference type="PATRIC" id="fig|1705389.3.peg.2916"/>
<accession>A0A0N0BP11</accession>
<sequence>MAASESSASDGGGDTIIPGVLYRFASAPQGFILGALLEPLISGVDSLVTQVLDLIVLVFQGDGPGLVGTLGLADIPLFIGDTLIGVGSALGGSAIEGTGILGIVDTIIEALVSFATIGGPLAPIILAGEVVLVVYTVAFIGQRIILVIADAVPGLAGILGT</sequence>
<gene>
    <name evidence="1" type="ORF">AMR74_16595</name>
</gene>
<organism evidence="1 2">
    <name type="scientific">Halorubrum tropicale</name>
    <dbReference type="NCBI Taxonomy" id="1765655"/>
    <lineage>
        <taxon>Archaea</taxon>
        <taxon>Methanobacteriati</taxon>
        <taxon>Methanobacteriota</taxon>
        <taxon>Stenosarchaea group</taxon>
        <taxon>Halobacteria</taxon>
        <taxon>Halobacteriales</taxon>
        <taxon>Haloferacaceae</taxon>
        <taxon>Halorubrum</taxon>
    </lineage>
</organism>
<proteinExistence type="predicted"/>
<evidence type="ECO:0000313" key="2">
    <source>
        <dbReference type="Proteomes" id="UP000037747"/>
    </source>
</evidence>
<name>A0A0N0BP11_9EURY</name>
<dbReference type="EMBL" id="LIST01000012">
    <property type="protein sequence ID" value="KOX93280.1"/>
    <property type="molecule type" value="Genomic_DNA"/>
</dbReference>
<dbReference type="STRING" id="1765655.AMR74_16595"/>
<evidence type="ECO:0000313" key="1">
    <source>
        <dbReference type="EMBL" id="KOX93280.1"/>
    </source>
</evidence>
<dbReference type="AlphaFoldDB" id="A0A0N0BP11"/>
<reference evidence="1 2" key="1">
    <citation type="submission" date="2015-08" db="EMBL/GenBank/DDBJ databases">
        <title>Genomes of Isolates from Cabo Rojo, PR.</title>
        <authorList>
            <person name="Sanchez-Nieves R.L."/>
            <person name="Montalvo-Rodriguez R."/>
        </authorList>
    </citation>
    <scope>NUCLEOTIDE SEQUENCE [LARGE SCALE GENOMIC DNA]</scope>
    <source>
        <strain evidence="1 2">5</strain>
    </source>
</reference>
<comment type="caution">
    <text evidence="1">The sequence shown here is derived from an EMBL/GenBank/DDBJ whole genome shotgun (WGS) entry which is preliminary data.</text>
</comment>
<dbReference type="Proteomes" id="UP000037747">
    <property type="component" value="Unassembled WGS sequence"/>
</dbReference>
<dbReference type="RefSeq" id="WP_053773178.1">
    <property type="nucleotide sequence ID" value="NZ_LIST01000012.1"/>
</dbReference>